<dbReference type="AlphaFoldDB" id="A0A852X2B1"/>
<evidence type="ECO:0008006" key="3">
    <source>
        <dbReference type="Google" id="ProtNLM"/>
    </source>
</evidence>
<dbReference type="Proteomes" id="UP000592181">
    <property type="component" value="Unassembled WGS sequence"/>
</dbReference>
<protein>
    <recommendedName>
        <fullName evidence="3">Transcriptional regulator, AbiEi antitoxin, Type IV TA system</fullName>
    </recommendedName>
</protein>
<accession>A0A852X2B1</accession>
<sequence length="308" mass="33676">MTRPLISLPDLGDAPLFSREQARLDGRLSDTDLQTLVRRGHLIRLTRGWYSTRVQAEADELHLLRTVAALRLVDDTVAANAHSAALVHGLPLSRARLDTVELARPRATHGRTRGGMHIGELVDSPEAVQLADLGVTVATVPVAAAVVGTGMTSGRAAMLVAGDHALRAGACTRDQLGHALERRRGRRGVETAREALPLLDPRHESPGETLTHDALRVRGWRLVPQVPVVVNGRARRIDLGVEGERVAIEYDGRLKYTNGAVLLEEKSREDDLREIGWQFVRVVSDDLDDPQQLDARVRSAVARARRAA</sequence>
<organism evidence="1 2">
    <name type="scientific">Janibacter alkaliphilus</name>
    <dbReference type="NCBI Taxonomy" id="1069963"/>
    <lineage>
        <taxon>Bacteria</taxon>
        <taxon>Bacillati</taxon>
        <taxon>Actinomycetota</taxon>
        <taxon>Actinomycetes</taxon>
        <taxon>Micrococcales</taxon>
        <taxon>Intrasporangiaceae</taxon>
        <taxon>Janibacter</taxon>
    </lineage>
</organism>
<gene>
    <name evidence="1" type="ORF">BJY28_001488</name>
</gene>
<dbReference type="EMBL" id="JACBZX010000001">
    <property type="protein sequence ID" value="NYG37019.1"/>
    <property type="molecule type" value="Genomic_DNA"/>
</dbReference>
<dbReference type="Gene3D" id="3.40.960.10">
    <property type="entry name" value="VSR Endonuclease"/>
    <property type="match status" value="1"/>
</dbReference>
<keyword evidence="2" id="KW-1185">Reference proteome</keyword>
<reference evidence="1 2" key="1">
    <citation type="submission" date="2020-07" db="EMBL/GenBank/DDBJ databases">
        <title>Sequencing the genomes of 1000 actinobacteria strains.</title>
        <authorList>
            <person name="Klenk H.-P."/>
        </authorList>
    </citation>
    <scope>NUCLEOTIDE SEQUENCE [LARGE SCALE GENOMIC DNA]</scope>
    <source>
        <strain evidence="1 2">DSM 24723</strain>
    </source>
</reference>
<evidence type="ECO:0000313" key="2">
    <source>
        <dbReference type="Proteomes" id="UP000592181"/>
    </source>
</evidence>
<comment type="caution">
    <text evidence="1">The sequence shown here is derived from an EMBL/GenBank/DDBJ whole genome shotgun (WGS) entry which is preliminary data.</text>
</comment>
<evidence type="ECO:0000313" key="1">
    <source>
        <dbReference type="EMBL" id="NYG37019.1"/>
    </source>
</evidence>
<proteinExistence type="predicted"/>
<dbReference type="RefSeq" id="WP_179462451.1">
    <property type="nucleotide sequence ID" value="NZ_JACBZX010000001.1"/>
</dbReference>
<name>A0A852X2B1_9MICO</name>